<keyword evidence="3" id="KW-1185">Reference proteome</keyword>
<dbReference type="Pfam" id="PF10067">
    <property type="entry name" value="DUF2306"/>
    <property type="match status" value="1"/>
</dbReference>
<dbReference type="InterPro" id="IPR018750">
    <property type="entry name" value="DUF2306_membrane"/>
</dbReference>
<gene>
    <name evidence="2" type="ORF">JR050_01085</name>
</gene>
<keyword evidence="1" id="KW-1133">Transmembrane helix</keyword>
<reference evidence="2 3" key="1">
    <citation type="submission" date="2021-02" db="EMBL/GenBank/DDBJ databases">
        <title>Bacillus sp. RD4P76, an endophyte from a halophyte.</title>
        <authorList>
            <person name="Sun J.-Q."/>
        </authorList>
    </citation>
    <scope>NUCLEOTIDE SEQUENCE [LARGE SCALE GENOMIC DNA]</scope>
    <source>
        <strain evidence="2 3">RD4P76</strain>
    </source>
</reference>
<organism evidence="2 3">
    <name type="scientific">Bacillus suaedaesalsae</name>
    <dbReference type="NCBI Taxonomy" id="2810349"/>
    <lineage>
        <taxon>Bacteria</taxon>
        <taxon>Bacillati</taxon>
        <taxon>Bacillota</taxon>
        <taxon>Bacilli</taxon>
        <taxon>Bacillales</taxon>
        <taxon>Bacillaceae</taxon>
        <taxon>Bacillus</taxon>
    </lineage>
</organism>
<keyword evidence="1" id="KW-0812">Transmembrane</keyword>
<feature type="transmembrane region" description="Helical" evidence="1">
    <location>
        <begin position="21"/>
        <end position="41"/>
    </location>
</feature>
<keyword evidence="1" id="KW-0472">Membrane</keyword>
<dbReference type="Proteomes" id="UP001518925">
    <property type="component" value="Unassembled WGS sequence"/>
</dbReference>
<dbReference type="EMBL" id="JAFELM010000008">
    <property type="protein sequence ID" value="MBM6616277.1"/>
    <property type="molecule type" value="Genomic_DNA"/>
</dbReference>
<protein>
    <submittedName>
        <fullName evidence="2">DUF2306 domain-containing protein</fullName>
    </submittedName>
</protein>
<accession>A0ABS2DCU5</accession>
<name>A0ABS2DCU5_9BACI</name>
<evidence type="ECO:0000313" key="2">
    <source>
        <dbReference type="EMBL" id="MBM6616277.1"/>
    </source>
</evidence>
<dbReference type="RefSeq" id="WP_204201667.1">
    <property type="nucleotide sequence ID" value="NZ_JAFELM010000008.1"/>
</dbReference>
<evidence type="ECO:0000256" key="1">
    <source>
        <dbReference type="SAM" id="Phobius"/>
    </source>
</evidence>
<comment type="caution">
    <text evidence="2">The sequence shown here is derived from an EMBL/GenBank/DDBJ whole genome shotgun (WGS) entry which is preliminary data.</text>
</comment>
<proteinExistence type="predicted"/>
<sequence>MAFKYIRAKHIQKHEQWMYRSYAVTFVAVTFRIWSALIGYSLDDFQIGYSAAVWVSLIGHSKKTSFYLRSKNTIKTRLNATSFYRVFRDYSILLLKNKFI</sequence>
<evidence type="ECO:0000313" key="3">
    <source>
        <dbReference type="Proteomes" id="UP001518925"/>
    </source>
</evidence>